<accession>A0A1T4VGU2</accession>
<evidence type="ECO:0000313" key="5">
    <source>
        <dbReference type="Proteomes" id="UP000242432"/>
    </source>
</evidence>
<proteinExistence type="predicted"/>
<organism evidence="4 5">
    <name type="scientific">Succinivibrio dextrinosolvens DSM 3072</name>
    <dbReference type="NCBI Taxonomy" id="1123324"/>
    <lineage>
        <taxon>Bacteria</taxon>
        <taxon>Pseudomonadati</taxon>
        <taxon>Pseudomonadota</taxon>
        <taxon>Gammaproteobacteria</taxon>
        <taxon>Aeromonadales</taxon>
        <taxon>Succinivibrionaceae</taxon>
        <taxon>Succinivibrio</taxon>
    </lineage>
</organism>
<keyword evidence="2" id="KW-0472">Membrane</keyword>
<feature type="signal peptide" evidence="3">
    <location>
        <begin position="1"/>
        <end position="20"/>
    </location>
</feature>
<sequence>MHKIILAFGLVLLLITGCTAHNKEIEDPVKAELLKPAPPVTVETDADKEQSTEDKNKDNEESKGVAYYLTVGVGTVFYTGLYVLSEIVSH</sequence>
<dbReference type="RefSeq" id="WP_078928931.1">
    <property type="nucleotide sequence ID" value="NZ_FUXX01000024.1"/>
</dbReference>
<evidence type="ECO:0000256" key="1">
    <source>
        <dbReference type="SAM" id="MobiDB-lite"/>
    </source>
</evidence>
<gene>
    <name evidence="4" type="ORF">SAMN02745213_01498</name>
</gene>
<keyword evidence="3" id="KW-0732">Signal</keyword>
<feature type="region of interest" description="Disordered" evidence="1">
    <location>
        <begin position="36"/>
        <end position="61"/>
    </location>
</feature>
<evidence type="ECO:0000256" key="2">
    <source>
        <dbReference type="SAM" id="Phobius"/>
    </source>
</evidence>
<dbReference type="AlphaFoldDB" id="A0A1T4VGU2"/>
<protein>
    <recommendedName>
        <fullName evidence="6">Lipoprotein</fullName>
    </recommendedName>
</protein>
<feature type="transmembrane region" description="Helical" evidence="2">
    <location>
        <begin position="65"/>
        <end position="84"/>
    </location>
</feature>
<keyword evidence="2" id="KW-0812">Transmembrane</keyword>
<keyword evidence="2" id="KW-1133">Transmembrane helix</keyword>
<name>A0A1T4VGU2_9GAMM</name>
<evidence type="ECO:0000256" key="3">
    <source>
        <dbReference type="SAM" id="SignalP"/>
    </source>
</evidence>
<feature type="compositionally biased region" description="Basic and acidic residues" evidence="1">
    <location>
        <begin position="45"/>
        <end position="61"/>
    </location>
</feature>
<dbReference type="PROSITE" id="PS51257">
    <property type="entry name" value="PROKAR_LIPOPROTEIN"/>
    <property type="match status" value="1"/>
</dbReference>
<dbReference type="EMBL" id="FUXX01000024">
    <property type="protein sequence ID" value="SKA64133.1"/>
    <property type="molecule type" value="Genomic_DNA"/>
</dbReference>
<evidence type="ECO:0008006" key="6">
    <source>
        <dbReference type="Google" id="ProtNLM"/>
    </source>
</evidence>
<feature type="chain" id="PRO_5012707527" description="Lipoprotein" evidence="3">
    <location>
        <begin position="21"/>
        <end position="90"/>
    </location>
</feature>
<dbReference type="Proteomes" id="UP000242432">
    <property type="component" value="Unassembled WGS sequence"/>
</dbReference>
<evidence type="ECO:0000313" key="4">
    <source>
        <dbReference type="EMBL" id="SKA64133.1"/>
    </source>
</evidence>
<keyword evidence="5" id="KW-1185">Reference proteome</keyword>
<reference evidence="5" key="1">
    <citation type="submission" date="2017-02" db="EMBL/GenBank/DDBJ databases">
        <authorList>
            <person name="Varghese N."/>
            <person name="Submissions S."/>
        </authorList>
    </citation>
    <scope>NUCLEOTIDE SEQUENCE [LARGE SCALE GENOMIC DNA]</scope>
    <source>
        <strain evidence="5">DSM 3072</strain>
    </source>
</reference>